<evidence type="ECO:0000313" key="2">
    <source>
        <dbReference type="WBParaSite" id="ES5_v2.g17232.t1"/>
    </source>
</evidence>
<protein>
    <submittedName>
        <fullName evidence="2">Uncharacterized protein</fullName>
    </submittedName>
</protein>
<accession>A0AC34FJ87</accession>
<dbReference type="WBParaSite" id="ES5_v2.g17232.t1">
    <property type="protein sequence ID" value="ES5_v2.g17232.t1"/>
    <property type="gene ID" value="ES5_v2.g17232"/>
</dbReference>
<sequence>MNAYNDGNTELINLQRFTLPKNAHRFDITFIVDEDGFASHKIEPKMAEEIPIFQKTLNKSAHQRPFIAFFDNVSVIFVYKEGKGYQCLDSWGGIYGRDLLIAFDKRKPTFCDDALEALRKKPSSAITDFVELLTLTPGEQPNRPLPFKITSDAKNPILIEFDSYDGSKKAATPIFLMALLLKQHIKALEAEGFTKGGLKHIGFSLGGCESKKTELFHKNIKESCALLKIHWTNHP</sequence>
<dbReference type="Proteomes" id="UP000887579">
    <property type="component" value="Unplaced"/>
</dbReference>
<proteinExistence type="predicted"/>
<evidence type="ECO:0000313" key="1">
    <source>
        <dbReference type="Proteomes" id="UP000887579"/>
    </source>
</evidence>
<reference evidence="2" key="1">
    <citation type="submission" date="2022-11" db="UniProtKB">
        <authorList>
            <consortium name="WormBaseParasite"/>
        </authorList>
    </citation>
    <scope>IDENTIFICATION</scope>
</reference>
<organism evidence="1 2">
    <name type="scientific">Panagrolaimus sp. ES5</name>
    <dbReference type="NCBI Taxonomy" id="591445"/>
    <lineage>
        <taxon>Eukaryota</taxon>
        <taxon>Metazoa</taxon>
        <taxon>Ecdysozoa</taxon>
        <taxon>Nematoda</taxon>
        <taxon>Chromadorea</taxon>
        <taxon>Rhabditida</taxon>
        <taxon>Tylenchina</taxon>
        <taxon>Panagrolaimomorpha</taxon>
        <taxon>Panagrolaimoidea</taxon>
        <taxon>Panagrolaimidae</taxon>
        <taxon>Panagrolaimus</taxon>
    </lineage>
</organism>
<name>A0AC34FJ87_9BILA</name>